<dbReference type="PANTHER" id="PTHR42760:SF133">
    <property type="entry name" value="3-OXOACYL-[ACYL-CARRIER-PROTEIN] REDUCTASE"/>
    <property type="match status" value="1"/>
</dbReference>
<dbReference type="InterPro" id="IPR002347">
    <property type="entry name" value="SDR_fam"/>
</dbReference>
<feature type="domain" description="Ketoreductase" evidence="3">
    <location>
        <begin position="3"/>
        <end position="176"/>
    </location>
</feature>
<evidence type="ECO:0000313" key="5">
    <source>
        <dbReference type="Proteomes" id="UP000184363"/>
    </source>
</evidence>
<keyword evidence="2" id="KW-0560">Oxidoreductase</keyword>
<dbReference type="InterPro" id="IPR057326">
    <property type="entry name" value="KR_dom"/>
</dbReference>
<name>A0A1M7A1G5_PSETH</name>
<proteinExistence type="inferred from homology"/>
<evidence type="ECO:0000313" key="4">
    <source>
        <dbReference type="EMBL" id="SHL36554.1"/>
    </source>
</evidence>
<gene>
    <name evidence="4" type="ORF">SAMN05443637_125112</name>
</gene>
<comment type="similarity">
    <text evidence="1">Belongs to the short-chain dehydrogenases/reductases (SDR) family.</text>
</comment>
<dbReference type="EMBL" id="FRAP01000025">
    <property type="protein sequence ID" value="SHL36554.1"/>
    <property type="molecule type" value="Genomic_DNA"/>
</dbReference>
<organism evidence="4 5">
    <name type="scientific">Pseudonocardia thermophila</name>
    <dbReference type="NCBI Taxonomy" id="1848"/>
    <lineage>
        <taxon>Bacteria</taxon>
        <taxon>Bacillati</taxon>
        <taxon>Actinomycetota</taxon>
        <taxon>Actinomycetes</taxon>
        <taxon>Pseudonocardiales</taxon>
        <taxon>Pseudonocardiaceae</taxon>
        <taxon>Pseudonocardia</taxon>
    </lineage>
</organism>
<dbReference type="PANTHER" id="PTHR42760">
    <property type="entry name" value="SHORT-CHAIN DEHYDROGENASES/REDUCTASES FAMILY MEMBER"/>
    <property type="match status" value="1"/>
</dbReference>
<dbReference type="STRING" id="1848.SAMN05443637_125112"/>
<dbReference type="PRINTS" id="PR00080">
    <property type="entry name" value="SDRFAMILY"/>
</dbReference>
<dbReference type="Gene3D" id="3.40.50.720">
    <property type="entry name" value="NAD(P)-binding Rossmann-like Domain"/>
    <property type="match status" value="1"/>
</dbReference>
<protein>
    <submittedName>
        <fullName evidence="4">3-oxoacyl-[acyl-carrier protein] reductase/2-[hydroxy(Phenyl)methyl]-succinyl-CoA dehydrogenase BbsD subunit</fullName>
    </submittedName>
</protein>
<sequence>MALVTGGAGALGAATGLRLARAGSRVVLVDVDGDGAERAAERITAQTSLPVIGRKADVTAEADVERLIAEIAAEHGRLDQLVNAAGRNARGGFAEMREDWDQVVAVNLWGPALLCHAAADLMGRHGGAIVNIGSRTWLSGGPAAYAASKAGLVGLTRALAVELGPRGITVNAVAPSMVITPFTRRDRSDAEFAAIVERHEAMSAVPGLASAEDVANAVAFLASPEARFITGEVLHVAGGAQLAPRP</sequence>
<dbReference type="SMART" id="SM00822">
    <property type="entry name" value="PKS_KR"/>
    <property type="match status" value="1"/>
</dbReference>
<keyword evidence="5" id="KW-1185">Reference proteome</keyword>
<dbReference type="PRINTS" id="PR00081">
    <property type="entry name" value="GDHRDH"/>
</dbReference>
<dbReference type="Pfam" id="PF13561">
    <property type="entry name" value="adh_short_C2"/>
    <property type="match status" value="1"/>
</dbReference>
<reference evidence="4 5" key="1">
    <citation type="submission" date="2016-11" db="EMBL/GenBank/DDBJ databases">
        <authorList>
            <person name="Jaros S."/>
            <person name="Januszkiewicz K."/>
            <person name="Wedrychowicz H."/>
        </authorList>
    </citation>
    <scope>NUCLEOTIDE SEQUENCE [LARGE SCALE GENOMIC DNA]</scope>
    <source>
        <strain evidence="4 5">DSM 43832</strain>
    </source>
</reference>
<dbReference type="FunFam" id="3.40.50.720:FF:000084">
    <property type="entry name" value="Short-chain dehydrogenase reductase"/>
    <property type="match status" value="1"/>
</dbReference>
<dbReference type="Proteomes" id="UP000184363">
    <property type="component" value="Unassembled WGS sequence"/>
</dbReference>
<dbReference type="SUPFAM" id="SSF51735">
    <property type="entry name" value="NAD(P)-binding Rossmann-fold domains"/>
    <property type="match status" value="1"/>
</dbReference>
<evidence type="ECO:0000256" key="2">
    <source>
        <dbReference type="ARBA" id="ARBA00023002"/>
    </source>
</evidence>
<accession>A0A1M7A1G5</accession>
<dbReference type="AlphaFoldDB" id="A0A1M7A1G5"/>
<evidence type="ECO:0000256" key="1">
    <source>
        <dbReference type="ARBA" id="ARBA00006484"/>
    </source>
</evidence>
<dbReference type="InterPro" id="IPR036291">
    <property type="entry name" value="NAD(P)-bd_dom_sf"/>
</dbReference>
<evidence type="ECO:0000259" key="3">
    <source>
        <dbReference type="SMART" id="SM00822"/>
    </source>
</evidence>
<dbReference type="GO" id="GO:0016616">
    <property type="term" value="F:oxidoreductase activity, acting on the CH-OH group of donors, NAD or NADP as acceptor"/>
    <property type="evidence" value="ECO:0007669"/>
    <property type="project" value="TreeGrafter"/>
</dbReference>